<accession>A0A132B2E0</accession>
<dbReference type="InParanoid" id="A0A132B2E0"/>
<feature type="compositionally biased region" description="Low complexity" evidence="1">
    <location>
        <begin position="95"/>
        <end position="140"/>
    </location>
</feature>
<feature type="compositionally biased region" description="Polar residues" evidence="1">
    <location>
        <begin position="461"/>
        <end position="474"/>
    </location>
</feature>
<dbReference type="RefSeq" id="XP_018060768.1">
    <property type="nucleotide sequence ID" value="XM_018207336.1"/>
</dbReference>
<feature type="compositionally biased region" description="Basic and acidic residues" evidence="1">
    <location>
        <begin position="73"/>
        <end position="91"/>
    </location>
</feature>
<feature type="region of interest" description="Disordered" evidence="1">
    <location>
        <begin position="551"/>
        <end position="574"/>
    </location>
</feature>
<protein>
    <submittedName>
        <fullName evidence="2">Uncharacterized protein</fullName>
    </submittedName>
</protein>
<evidence type="ECO:0000313" key="3">
    <source>
        <dbReference type="Proteomes" id="UP000070700"/>
    </source>
</evidence>
<organism evidence="2 3">
    <name type="scientific">Mollisia scopiformis</name>
    <name type="common">Conifer needle endophyte fungus</name>
    <name type="synonym">Phialocephala scopiformis</name>
    <dbReference type="NCBI Taxonomy" id="149040"/>
    <lineage>
        <taxon>Eukaryota</taxon>
        <taxon>Fungi</taxon>
        <taxon>Dikarya</taxon>
        <taxon>Ascomycota</taxon>
        <taxon>Pezizomycotina</taxon>
        <taxon>Leotiomycetes</taxon>
        <taxon>Helotiales</taxon>
        <taxon>Mollisiaceae</taxon>
        <taxon>Mollisia</taxon>
    </lineage>
</organism>
<feature type="compositionally biased region" description="Low complexity" evidence="1">
    <location>
        <begin position="481"/>
        <end position="491"/>
    </location>
</feature>
<dbReference type="GeneID" id="28817062"/>
<feature type="region of interest" description="Disordered" evidence="1">
    <location>
        <begin position="211"/>
        <end position="251"/>
    </location>
</feature>
<dbReference type="AlphaFoldDB" id="A0A132B2E0"/>
<dbReference type="KEGG" id="psco:LY89DRAFT_412204"/>
<gene>
    <name evidence="2" type="ORF">LY89DRAFT_412204</name>
</gene>
<reference evidence="2 3" key="1">
    <citation type="submission" date="2015-10" db="EMBL/GenBank/DDBJ databases">
        <title>Full genome of DAOMC 229536 Phialocephala scopiformis, a fungal endophyte of spruce producing the potent anti-insectan compound rugulosin.</title>
        <authorList>
            <consortium name="DOE Joint Genome Institute"/>
            <person name="Walker A.K."/>
            <person name="Frasz S.L."/>
            <person name="Seifert K.A."/>
            <person name="Miller J.D."/>
            <person name="Mondo S.J."/>
            <person name="Labutti K."/>
            <person name="Lipzen A."/>
            <person name="Dockter R."/>
            <person name="Kennedy M."/>
            <person name="Grigoriev I.V."/>
            <person name="Spatafora J.W."/>
        </authorList>
    </citation>
    <scope>NUCLEOTIDE SEQUENCE [LARGE SCALE GENOMIC DNA]</scope>
    <source>
        <strain evidence="2 3">CBS 120377</strain>
    </source>
</reference>
<feature type="compositionally biased region" description="Polar residues" evidence="1">
    <location>
        <begin position="337"/>
        <end position="348"/>
    </location>
</feature>
<feature type="region of interest" description="Disordered" evidence="1">
    <location>
        <begin position="267"/>
        <end position="524"/>
    </location>
</feature>
<feature type="region of interest" description="Disordered" evidence="1">
    <location>
        <begin position="603"/>
        <end position="637"/>
    </location>
</feature>
<dbReference type="EMBL" id="KQ947447">
    <property type="protein sequence ID" value="KUJ06413.1"/>
    <property type="molecule type" value="Genomic_DNA"/>
</dbReference>
<dbReference type="OrthoDB" id="5325276at2759"/>
<keyword evidence="3" id="KW-1185">Reference proteome</keyword>
<evidence type="ECO:0000256" key="1">
    <source>
        <dbReference type="SAM" id="MobiDB-lite"/>
    </source>
</evidence>
<feature type="compositionally biased region" description="Low complexity" evidence="1">
    <location>
        <begin position="499"/>
        <end position="518"/>
    </location>
</feature>
<feature type="compositionally biased region" description="Pro residues" evidence="1">
    <location>
        <begin position="141"/>
        <end position="150"/>
    </location>
</feature>
<proteinExistence type="predicted"/>
<name>A0A132B2E0_MOLSC</name>
<feature type="compositionally biased region" description="Polar residues" evidence="1">
    <location>
        <begin position="627"/>
        <end position="637"/>
    </location>
</feature>
<feature type="region of interest" description="Disordered" evidence="1">
    <location>
        <begin position="1"/>
        <end position="175"/>
    </location>
</feature>
<evidence type="ECO:0000313" key="2">
    <source>
        <dbReference type="EMBL" id="KUJ06413.1"/>
    </source>
</evidence>
<sequence length="637" mass="68924">MSRLRNLFFGKSNGNSNIRGQSYDAAVARDPPVKGSYPVAGNGPNVLEEIQRSRAKRDTRRQSAVAAAPNVPRYREDPIERPRTAPNDGHRRGLGSVNSNGSANVNGNSNGRTRSGFSMKSPPSFFSSSSRRNSLRNSTVEPPPTPPVPNPSVRSTTPKPPREVQTYQPRKGVEAEQYNDAFVPPFARHNRSDSHASHKSHVDLLEAHSNIRPSRETSQHRTKASGVRNYGEDVADRNIAGSKSKEREPRLVLNSPEFSYLRTVYSPKKRSGLGGSDGSHSRTSSALGHVLGHDDVGPSDDIQPHTRPLRHAKAASVRSTATATASRPGVPYPLRTDSPSVYSYSTNGGRDDDRSTNGDLAHNRSGRALSPLSASSIQDSSMHETLRRPGATPDRGRRTLREPPPVVPSPKQSGLSKVFKPSAAAPRIASVPENVQPAAVPSRTLKEPPPVATPEELPRATQPTHLRQKSNSSAKQRRRTMSSASQTTTTTNGHASKGSYSAFPSSSDRSSTRSPTSATNKRAGMLIEERSEPISLEGVVDLSNTVDTDVTTKTLPGTYPPPIPTISIHRPRPNISRPLSTSRMSVRSGHSSQYTAPVLSPLHVSPHDIMQPPSFPPENWPLIPDSETGNSAANMRQ</sequence>
<dbReference type="Proteomes" id="UP000070700">
    <property type="component" value="Unassembled WGS sequence"/>
</dbReference>
<feature type="compositionally biased region" description="Low complexity" evidence="1">
    <location>
        <begin position="314"/>
        <end position="326"/>
    </location>
</feature>